<dbReference type="Proteomes" id="UP000215914">
    <property type="component" value="Unassembled WGS sequence"/>
</dbReference>
<dbReference type="EMBL" id="MNCJ02000320">
    <property type="protein sequence ID" value="KAF5804943.1"/>
    <property type="molecule type" value="Genomic_DNA"/>
</dbReference>
<evidence type="ECO:0000313" key="4">
    <source>
        <dbReference type="EMBL" id="KAF5804943.1"/>
    </source>
</evidence>
<dbReference type="Gene3D" id="3.40.50.1820">
    <property type="entry name" value="alpha/beta hydrolase"/>
    <property type="match status" value="1"/>
</dbReference>
<accession>A0A9K3IXH5</accession>
<dbReference type="InterPro" id="IPR029058">
    <property type="entry name" value="AB_hydrolase_fold"/>
</dbReference>
<gene>
    <name evidence="4" type="ORF">HanXRQr2_Chr05g0203111</name>
</gene>
<dbReference type="AlphaFoldDB" id="A0A9K3IXH5"/>
<evidence type="ECO:0000313" key="5">
    <source>
        <dbReference type="Proteomes" id="UP000215914"/>
    </source>
</evidence>
<reference evidence="4" key="1">
    <citation type="journal article" date="2017" name="Nature">
        <title>The sunflower genome provides insights into oil metabolism, flowering and Asterid evolution.</title>
        <authorList>
            <person name="Badouin H."/>
            <person name="Gouzy J."/>
            <person name="Grassa C.J."/>
            <person name="Murat F."/>
            <person name="Staton S.E."/>
            <person name="Cottret L."/>
            <person name="Lelandais-Briere C."/>
            <person name="Owens G.L."/>
            <person name="Carrere S."/>
            <person name="Mayjonade B."/>
            <person name="Legrand L."/>
            <person name="Gill N."/>
            <person name="Kane N.C."/>
            <person name="Bowers J.E."/>
            <person name="Hubner S."/>
            <person name="Bellec A."/>
            <person name="Berard A."/>
            <person name="Berges H."/>
            <person name="Blanchet N."/>
            <person name="Boniface M.C."/>
            <person name="Brunel D."/>
            <person name="Catrice O."/>
            <person name="Chaidir N."/>
            <person name="Claudel C."/>
            <person name="Donnadieu C."/>
            <person name="Faraut T."/>
            <person name="Fievet G."/>
            <person name="Helmstetter N."/>
            <person name="King M."/>
            <person name="Knapp S.J."/>
            <person name="Lai Z."/>
            <person name="Le Paslier M.C."/>
            <person name="Lippi Y."/>
            <person name="Lorenzon L."/>
            <person name="Mandel J.R."/>
            <person name="Marage G."/>
            <person name="Marchand G."/>
            <person name="Marquand E."/>
            <person name="Bret-Mestries E."/>
            <person name="Morien E."/>
            <person name="Nambeesan S."/>
            <person name="Nguyen T."/>
            <person name="Pegot-Espagnet P."/>
            <person name="Pouilly N."/>
            <person name="Raftis F."/>
            <person name="Sallet E."/>
            <person name="Schiex T."/>
            <person name="Thomas J."/>
            <person name="Vandecasteele C."/>
            <person name="Vares D."/>
            <person name="Vear F."/>
            <person name="Vautrin S."/>
            <person name="Crespi M."/>
            <person name="Mangin B."/>
            <person name="Burke J.M."/>
            <person name="Salse J."/>
            <person name="Munos S."/>
            <person name="Vincourt P."/>
            <person name="Rieseberg L.H."/>
            <person name="Langlade N.B."/>
        </authorList>
    </citation>
    <scope>NUCLEOTIDE SEQUENCE</scope>
    <source>
        <tissue evidence="4">Leaves</tissue>
    </source>
</reference>
<dbReference type="GO" id="GO:0106435">
    <property type="term" value="F:carboxylesterase activity"/>
    <property type="evidence" value="ECO:0007669"/>
    <property type="project" value="UniProtKB-EC"/>
</dbReference>
<name>A0A9K3IXH5_HELAN</name>
<comment type="caution">
    <text evidence="4">The sequence shown here is derived from an EMBL/GenBank/DDBJ whole genome shotgun (WGS) entry which is preliminary data.</text>
</comment>
<dbReference type="PANTHER" id="PTHR23024:SF24">
    <property type="entry name" value="ALPHA_BETA HYDROLASE FOLD-3 DOMAIN-CONTAINING PROTEIN"/>
    <property type="match status" value="1"/>
</dbReference>
<proteinExistence type="inferred from homology"/>
<evidence type="ECO:0000256" key="1">
    <source>
        <dbReference type="ARBA" id="ARBA00010515"/>
    </source>
</evidence>
<dbReference type="Gramene" id="mRNA:HanXRQr2_Chr05g0203111">
    <property type="protein sequence ID" value="mRNA:HanXRQr2_Chr05g0203111"/>
    <property type="gene ID" value="HanXRQr2_Chr05g0203111"/>
</dbReference>
<organism evidence="4 5">
    <name type="scientific">Helianthus annuus</name>
    <name type="common">Common sunflower</name>
    <dbReference type="NCBI Taxonomy" id="4232"/>
    <lineage>
        <taxon>Eukaryota</taxon>
        <taxon>Viridiplantae</taxon>
        <taxon>Streptophyta</taxon>
        <taxon>Embryophyta</taxon>
        <taxon>Tracheophyta</taxon>
        <taxon>Spermatophyta</taxon>
        <taxon>Magnoliopsida</taxon>
        <taxon>eudicotyledons</taxon>
        <taxon>Gunneridae</taxon>
        <taxon>Pentapetalae</taxon>
        <taxon>asterids</taxon>
        <taxon>campanulids</taxon>
        <taxon>Asterales</taxon>
        <taxon>Asteraceae</taxon>
        <taxon>Asteroideae</taxon>
        <taxon>Heliantheae alliance</taxon>
        <taxon>Heliantheae</taxon>
        <taxon>Helianthus</taxon>
    </lineage>
</organism>
<dbReference type="SUPFAM" id="SSF53474">
    <property type="entry name" value="alpha/beta-Hydrolases"/>
    <property type="match status" value="1"/>
</dbReference>
<comment type="similarity">
    <text evidence="1">Belongs to the 'GDXG' lipolytic enzyme family.</text>
</comment>
<dbReference type="InterPro" id="IPR050466">
    <property type="entry name" value="Carboxylest/Gibb_receptor"/>
</dbReference>
<reference evidence="4" key="2">
    <citation type="submission" date="2020-06" db="EMBL/GenBank/DDBJ databases">
        <title>Helianthus annuus Genome sequencing and assembly Release 2.</title>
        <authorList>
            <person name="Gouzy J."/>
            <person name="Langlade N."/>
            <person name="Munos S."/>
        </authorList>
    </citation>
    <scope>NUCLEOTIDE SEQUENCE</scope>
    <source>
        <tissue evidence="4">Leaves</tissue>
    </source>
</reference>
<dbReference type="InterPro" id="IPR026960">
    <property type="entry name" value="RVT-Znf"/>
</dbReference>
<dbReference type="InterPro" id="IPR013094">
    <property type="entry name" value="AB_hydrolase_3"/>
</dbReference>
<dbReference type="PANTHER" id="PTHR23024">
    <property type="entry name" value="ARYLACETAMIDE DEACETYLASE"/>
    <property type="match status" value="1"/>
</dbReference>
<keyword evidence="4" id="KW-0378">Hydrolase</keyword>
<feature type="domain" description="Alpha/beta hydrolase fold-3" evidence="2">
    <location>
        <begin position="286"/>
        <end position="507"/>
    </location>
</feature>
<evidence type="ECO:0000259" key="2">
    <source>
        <dbReference type="Pfam" id="PF07859"/>
    </source>
</evidence>
<dbReference type="EC" id="3.1.1.1" evidence="4"/>
<dbReference type="Pfam" id="PF13966">
    <property type="entry name" value="zf-RVT"/>
    <property type="match status" value="1"/>
</dbReference>
<protein>
    <submittedName>
        <fullName evidence="4">Carboxylesterase</fullName>
        <ecNumber evidence="4">3.1.1.1</ecNumber>
    </submittedName>
</protein>
<dbReference type="Pfam" id="PF07859">
    <property type="entry name" value="Abhydrolase_3"/>
    <property type="match status" value="1"/>
</dbReference>
<evidence type="ECO:0000259" key="3">
    <source>
        <dbReference type="Pfam" id="PF13966"/>
    </source>
</evidence>
<sequence length="536" mass="61101">MRGTVGHGEDVSFWLDTWLLDEPLKTAFPYLFSKEADKRVSVADRLISHSSDGRYSWNWISDLSDSTLRSRLVQLTGLLDSVTLSTGMARWRWTSASDGLFSVKTVKKLLNGDQVQDNSFVLDWCNWIPAKVNIHVWRLEMNKVPTAEALRKRNVGIGDTTCPLCHSDDESVDHLFIGCFMASTVWTCISSCPALRPWGLPHYLNYQTRLSYRLAFSAFGTITHAARRRDGTINRGLLNFFLSKVPPSSKPIKGVKTYDVTVDPTRNLWFRVFVPTEHAVQDLPLIVFIHGGGFAFLSADEKHNDDVCREMARKVPALIVSVEYRVTPEHRYPAQHDDCFDVLKFLDDDQNRSKCSLENANISRCFIVGDSSGGNIAHHVAQRACEFNFQRLKVIGLVAIQPFFGGEERSNSEKELAKNTILSLDRADWYWNAFLPQSEGYNRDHPIINVCGPRAVDISKMDFPPTMVVVGGFDLLQDWQRRYYEWLKKSGKEAYLVEYPNMPHSFFTFQELPESGQAISEIKDFIHKVLEKVTNE</sequence>
<feature type="domain" description="Reverse transcriptase zinc-binding" evidence="3">
    <location>
        <begin position="101"/>
        <end position="186"/>
    </location>
</feature>
<keyword evidence="5" id="KW-1185">Reference proteome</keyword>